<keyword evidence="6" id="KW-0813">Transport</keyword>
<comment type="similarity">
    <text evidence="4">Belongs to the VPS53 family.</text>
</comment>
<evidence type="ECO:0000256" key="14">
    <source>
        <dbReference type="SAM" id="Coils"/>
    </source>
</evidence>
<feature type="compositionally biased region" description="Low complexity" evidence="15">
    <location>
        <begin position="800"/>
        <end position="811"/>
    </location>
</feature>
<dbReference type="PANTHER" id="PTHR12820">
    <property type="entry name" value="VACUOLAR SORTING PROTEIN 53"/>
    <property type="match status" value="1"/>
</dbReference>
<dbReference type="PANTHER" id="PTHR12820:SF0">
    <property type="entry name" value="VACUOLAR PROTEIN SORTING-ASSOCIATED PROTEIN 53 HOMOLOG"/>
    <property type="match status" value="1"/>
</dbReference>
<feature type="region of interest" description="Disordered" evidence="15">
    <location>
        <begin position="792"/>
        <end position="821"/>
    </location>
</feature>
<feature type="domain" description="Vps53 N-terminal" evidence="16">
    <location>
        <begin position="40"/>
        <end position="450"/>
    </location>
</feature>
<evidence type="ECO:0000256" key="6">
    <source>
        <dbReference type="ARBA" id="ARBA00022448"/>
    </source>
</evidence>
<reference evidence="18" key="1">
    <citation type="submission" date="2012-11" db="EMBL/GenBank/DDBJ databases">
        <title>An American mink transcriptome.</title>
        <authorList>
            <person name="Anistoroaei R."/>
            <person name="Christensen K."/>
        </authorList>
    </citation>
    <scope>NUCLEOTIDE SEQUENCE</scope>
    <source>
        <tissue evidence="18">Pool of brain</tissue>
    </source>
</reference>
<dbReference type="GO" id="GO:0000938">
    <property type="term" value="C:GARP complex"/>
    <property type="evidence" value="ECO:0007669"/>
    <property type="project" value="InterPro"/>
</dbReference>
<evidence type="ECO:0000259" key="17">
    <source>
        <dbReference type="Pfam" id="PF16854"/>
    </source>
</evidence>
<dbReference type="Gene3D" id="1.10.287.950">
    <property type="entry name" value="Methyl-accepting chemotaxis protein"/>
    <property type="match status" value="1"/>
</dbReference>
<dbReference type="Pfam" id="PF16854">
    <property type="entry name" value="VPS53_C"/>
    <property type="match status" value="1"/>
</dbReference>
<evidence type="ECO:0000256" key="5">
    <source>
        <dbReference type="ARBA" id="ARBA00014103"/>
    </source>
</evidence>
<evidence type="ECO:0000256" key="2">
    <source>
        <dbReference type="ARBA" id="ARBA00004172"/>
    </source>
</evidence>
<dbReference type="InterPro" id="IPR039766">
    <property type="entry name" value="Vps53"/>
</dbReference>
<evidence type="ECO:0000256" key="8">
    <source>
        <dbReference type="ARBA" id="ARBA00022927"/>
    </source>
</evidence>
<evidence type="ECO:0000256" key="7">
    <source>
        <dbReference type="ARBA" id="ARBA00022753"/>
    </source>
</evidence>
<dbReference type="GO" id="GO:0015031">
    <property type="term" value="P:protein transport"/>
    <property type="evidence" value="ECO:0007669"/>
    <property type="project" value="UniProtKB-KW"/>
</dbReference>
<dbReference type="GO" id="GO:0042147">
    <property type="term" value="P:retrograde transport, endosome to Golgi"/>
    <property type="evidence" value="ECO:0007669"/>
    <property type="project" value="InterPro"/>
</dbReference>
<keyword evidence="8" id="KW-0653">Protein transport</keyword>
<evidence type="ECO:0000256" key="13">
    <source>
        <dbReference type="ARBA" id="ARBA00063964"/>
    </source>
</evidence>
<comment type="subcellular location">
    <subcellularLocation>
        <location evidence="3">Endosome membrane</location>
        <topology evidence="3">Peripheral membrane protein</topology>
    </subcellularLocation>
    <subcellularLocation>
        <location evidence="1">Golgi apparatus</location>
        <location evidence="1">trans-Golgi network membrane</location>
        <topology evidence="1">Peripheral membrane protein</topology>
    </subcellularLocation>
    <subcellularLocation>
        <location evidence="2">Recycling endosome</location>
    </subcellularLocation>
</comment>
<sequence>MEEEELEFVEELEAVLQLTPDVQLAIEQVFPSQDPLDRADFNAVEYINTLFPTEQSLANIDEVVNKIRLKIRRLDDNIRTVVRGQTNVGQDGRQALEEAQKAIQQLFGKIKDIKDKAEKSEQMVKEITRDIKQLDHAKRHLTTSITTLNHLHMLAGGVDSLEAMTRRRQYGEVANLLQGVMNVLEHFHKYMGIPQIRQLSERVKAAQAELGQQILADFEEAFPSQGTKRPGGPSNVLRDACLVANILDPRIKQEIIKKFIKQHLSEYLVLFQENQDVAWLDKIDRRYAWIKRQLVDYEEKYGRMFPREWYMTERIAVEFCHVTRTELAKIMRTRAKEIEVKLLLFAIQRTTNFEGFLAKRFSGCTLTDGTLKKLESPPPSTNPFLEDEPTPEMEELVMEKGDLDQPKKPKAPDNPFHGIVSKCFEPHLYVYIESQDKNLGELIDRFVADFKAQGPPKPNTDEGGAVLPSCADLFVYYKKCMVQCSQLSTGEPMIALTTIFQKYLREYAWKILSGNLPKTTSSSGGLTISSLLKEKEGSEVAKFTLEELCLICSILSTAEYCLATTQQLEEKLKEKVDVSLTERINLTGEMDTFSTVISSSIQLLVQDLDAACDPALTAMSKMQWQNVEHVGDQSPYVTSVILHIKQNVPIIRDNLASTRKYFTQFCIKFANSFIPKFITHLFKCKPISMVGAEQLLLDTHSLKMVLLDLPSIGSQVVRKAPASYTKIVVKGMTRAEMILKVVMAPHEPLVVFVDNYIKLLTDCNTETFQKILDMKGLKRSEQSSMLELLRQRLPTPPSGPEGSSSLSLLAPTPEQESSRIRKLEKLIKKRL</sequence>
<keyword evidence="9" id="KW-0333">Golgi apparatus</keyword>
<evidence type="ECO:0000259" key="16">
    <source>
        <dbReference type="Pfam" id="PF04100"/>
    </source>
</evidence>
<dbReference type="Pfam" id="PF04100">
    <property type="entry name" value="Vps53_N"/>
    <property type="match status" value="1"/>
</dbReference>
<keyword evidence="7" id="KW-0967">Endosome</keyword>
<evidence type="ECO:0000256" key="12">
    <source>
        <dbReference type="ARBA" id="ARBA00056304"/>
    </source>
</evidence>
<evidence type="ECO:0000256" key="9">
    <source>
        <dbReference type="ARBA" id="ARBA00023034"/>
    </source>
</evidence>
<dbReference type="GO" id="GO:0010008">
    <property type="term" value="C:endosome membrane"/>
    <property type="evidence" value="ECO:0007669"/>
    <property type="project" value="UniProtKB-SubCell"/>
</dbReference>
<dbReference type="AlphaFoldDB" id="U6CYQ7"/>
<dbReference type="InterPro" id="IPR007234">
    <property type="entry name" value="Vps53_N"/>
</dbReference>
<accession>U6CYQ7</accession>
<dbReference type="GO" id="GO:0007041">
    <property type="term" value="P:lysosomal transport"/>
    <property type="evidence" value="ECO:0007669"/>
    <property type="project" value="UniProtKB-ARBA"/>
</dbReference>
<evidence type="ECO:0000313" key="18">
    <source>
        <dbReference type="EMBL" id="CCP74793.1"/>
    </source>
</evidence>
<dbReference type="EMBL" id="HAAF01002967">
    <property type="protein sequence ID" value="CCP74793.1"/>
    <property type="molecule type" value="mRNA"/>
</dbReference>
<dbReference type="GO" id="GO:0005829">
    <property type="term" value="C:cytosol"/>
    <property type="evidence" value="ECO:0007669"/>
    <property type="project" value="GOC"/>
</dbReference>
<proteinExistence type="evidence at transcript level"/>
<evidence type="ECO:0000256" key="11">
    <source>
        <dbReference type="ARBA" id="ARBA00023136"/>
    </source>
</evidence>
<feature type="coiled-coil region" evidence="14">
    <location>
        <begin position="96"/>
        <end position="137"/>
    </location>
</feature>
<dbReference type="InterPro" id="IPR031745">
    <property type="entry name" value="Vps53_C"/>
</dbReference>
<dbReference type="Gene3D" id="1.10.357.110">
    <property type="entry name" value="Vacuolar protein sorting-associated protein 53, C-terminus"/>
    <property type="match status" value="1"/>
</dbReference>
<protein>
    <recommendedName>
        <fullName evidence="5">Vacuolar protein sorting-associated protein 53 homolog</fullName>
    </recommendedName>
</protein>
<evidence type="ECO:0000256" key="10">
    <source>
        <dbReference type="ARBA" id="ARBA00023054"/>
    </source>
</evidence>
<gene>
    <name evidence="18" type="primary">VPS53</name>
</gene>
<dbReference type="FunFam" id="1.10.357.110:FF:000001">
    <property type="entry name" value="vacuolar protein sorting-associated protein 53 homolog"/>
    <property type="match status" value="1"/>
</dbReference>
<organism evidence="18">
    <name type="scientific">Neovison vison</name>
    <name type="common">American mink</name>
    <name type="synonym">Mustela vison</name>
    <dbReference type="NCBI Taxonomy" id="452646"/>
    <lineage>
        <taxon>Eukaryota</taxon>
        <taxon>Metazoa</taxon>
        <taxon>Chordata</taxon>
        <taxon>Craniata</taxon>
        <taxon>Vertebrata</taxon>
        <taxon>Euteleostomi</taxon>
        <taxon>Mammalia</taxon>
        <taxon>Eutheria</taxon>
        <taxon>Laurasiatheria</taxon>
        <taxon>Carnivora</taxon>
        <taxon>Caniformia</taxon>
        <taxon>Musteloidea</taxon>
        <taxon>Mustelidae</taxon>
        <taxon>Mustelinae</taxon>
        <taxon>Neogale</taxon>
    </lineage>
</organism>
<name>U6CYQ7_NEOVI</name>
<dbReference type="InterPro" id="IPR038260">
    <property type="entry name" value="Vps53_C_sf"/>
</dbReference>
<evidence type="ECO:0000256" key="1">
    <source>
        <dbReference type="ARBA" id="ARBA00004150"/>
    </source>
</evidence>
<comment type="function">
    <text evidence="12">Acts as a component of the GARP complex that is involved in retrograde transport from early and late endosomes to the trans-Golgi network (TGN). The GARP complex is required for the maintenance of the cycling of mannose 6-phosphate receptors between the TGN and endosomes, this cycling is necessary for proper lysosomal sorting of acid hydrolases such as CTSD. Acts as a component of the EARP complex that is involved in endocytic recycling. The EARP complex associates with Rab4-positive endosomes and promotes recycling of internalized transferrin receptor (TFRC) to the plasma membrane.</text>
</comment>
<keyword evidence="11" id="KW-0472">Membrane</keyword>
<feature type="domain" description="Vps53 C-terminal" evidence="17">
    <location>
        <begin position="693"/>
        <end position="777"/>
    </location>
</feature>
<dbReference type="GO" id="GO:0055037">
    <property type="term" value="C:recycling endosome"/>
    <property type="evidence" value="ECO:0007669"/>
    <property type="project" value="UniProtKB-SubCell"/>
</dbReference>
<evidence type="ECO:0000256" key="3">
    <source>
        <dbReference type="ARBA" id="ARBA00004481"/>
    </source>
</evidence>
<comment type="subunit">
    <text evidence="13">Component of the Golgi-associated retrograde protein (GARP) complex, also called VFT (VPS fifty-three) complex, composed of VPS51, VPS52, VPS53 and VPS54. Component of the endosome-associated retrograde protein (EARP) complex, composed of VPS51, VPS52, VPS53 and VPS50/Syndetin. EIPR1 interacts with both EARP and GARP complexes and mediates the recruitment of the GARP complex to the trans-Golgi network. Interacts with VPS50 in an EIPR1-independent manner.</text>
</comment>
<evidence type="ECO:0000256" key="15">
    <source>
        <dbReference type="SAM" id="MobiDB-lite"/>
    </source>
</evidence>
<evidence type="ECO:0000256" key="4">
    <source>
        <dbReference type="ARBA" id="ARBA00008628"/>
    </source>
</evidence>
<keyword evidence="10 14" id="KW-0175">Coiled coil</keyword>